<dbReference type="Proteomes" id="UP000807159">
    <property type="component" value="Chromosome 1"/>
</dbReference>
<organism evidence="1 2">
    <name type="scientific">Populus deltoides</name>
    <name type="common">Eastern poplar</name>
    <name type="synonym">Eastern cottonwood</name>
    <dbReference type="NCBI Taxonomy" id="3696"/>
    <lineage>
        <taxon>Eukaryota</taxon>
        <taxon>Viridiplantae</taxon>
        <taxon>Streptophyta</taxon>
        <taxon>Embryophyta</taxon>
        <taxon>Tracheophyta</taxon>
        <taxon>Spermatophyta</taxon>
        <taxon>Magnoliopsida</taxon>
        <taxon>eudicotyledons</taxon>
        <taxon>Gunneridae</taxon>
        <taxon>Pentapetalae</taxon>
        <taxon>rosids</taxon>
        <taxon>fabids</taxon>
        <taxon>Malpighiales</taxon>
        <taxon>Salicaceae</taxon>
        <taxon>Saliceae</taxon>
        <taxon>Populus</taxon>
    </lineage>
</organism>
<protein>
    <submittedName>
        <fullName evidence="1">Uncharacterized protein</fullName>
    </submittedName>
</protein>
<dbReference type="AlphaFoldDB" id="A0A8T2ZUA5"/>
<accession>A0A8T2ZUA5</accession>
<keyword evidence="2" id="KW-1185">Reference proteome</keyword>
<evidence type="ECO:0000313" key="1">
    <source>
        <dbReference type="EMBL" id="KAH8521027.1"/>
    </source>
</evidence>
<dbReference type="EMBL" id="JACEGQ020000001">
    <property type="protein sequence ID" value="KAH8521027.1"/>
    <property type="molecule type" value="Genomic_DNA"/>
</dbReference>
<evidence type="ECO:0000313" key="2">
    <source>
        <dbReference type="Proteomes" id="UP000807159"/>
    </source>
</evidence>
<sequence>MVVRSAPIQTSVFSPFFTILWPSFSFPHYLCNELLEKGRCCCWPVDGGPLLREEEEAKGEQLRYGRLWLALGLRGRPMNGGFPLASLVRLEKVSAAWVWSVFWPERKQRRGGALRFFFSKGKGRLVAVFG</sequence>
<reference evidence="1" key="1">
    <citation type="journal article" date="2021" name="J. Hered.">
        <title>Genome Assembly of Salicaceae Populus deltoides (Eastern Cottonwood) I-69 Based on Nanopore Sequencing and Hi-C Technologies.</title>
        <authorList>
            <person name="Bai S."/>
            <person name="Wu H."/>
            <person name="Zhang J."/>
            <person name="Pan Z."/>
            <person name="Zhao W."/>
            <person name="Li Z."/>
            <person name="Tong C."/>
        </authorList>
    </citation>
    <scope>NUCLEOTIDE SEQUENCE</scope>
    <source>
        <tissue evidence="1">Leaf</tissue>
    </source>
</reference>
<comment type="caution">
    <text evidence="1">The sequence shown here is derived from an EMBL/GenBank/DDBJ whole genome shotgun (WGS) entry which is preliminary data.</text>
</comment>
<proteinExistence type="predicted"/>
<gene>
    <name evidence="1" type="ORF">H0E87_002179</name>
</gene>
<name>A0A8T2ZUA5_POPDE</name>